<dbReference type="EMBL" id="FQZE01000008">
    <property type="protein sequence ID" value="SHI91995.1"/>
    <property type="molecule type" value="Genomic_DNA"/>
</dbReference>
<keyword evidence="2 4" id="KW-0378">Hydrolase</keyword>
<dbReference type="PANTHER" id="PTHR22925:SF3">
    <property type="entry name" value="GLYCOSYL HYDROLASE FAMILY PROTEIN 43"/>
    <property type="match status" value="1"/>
</dbReference>
<dbReference type="InterPro" id="IPR006710">
    <property type="entry name" value="Glyco_hydro_43"/>
</dbReference>
<feature type="signal peptide" evidence="5">
    <location>
        <begin position="1"/>
        <end position="22"/>
    </location>
</feature>
<dbReference type="Gene3D" id="2.115.10.20">
    <property type="entry name" value="Glycosyl hydrolase domain, family 43"/>
    <property type="match status" value="1"/>
</dbReference>
<keyword evidence="7" id="KW-1185">Reference proteome</keyword>
<gene>
    <name evidence="6" type="ORF">SAMN05444280_10813</name>
</gene>
<dbReference type="SUPFAM" id="SSF75005">
    <property type="entry name" value="Arabinanase/levansucrase/invertase"/>
    <property type="match status" value="1"/>
</dbReference>
<dbReference type="RefSeq" id="WP_073167591.1">
    <property type="nucleotide sequence ID" value="NZ_FQZE01000008.1"/>
</dbReference>
<keyword evidence="5" id="KW-0732">Signal</keyword>
<evidence type="ECO:0000256" key="5">
    <source>
        <dbReference type="SAM" id="SignalP"/>
    </source>
</evidence>
<keyword evidence="3 4" id="KW-0326">Glycosidase</keyword>
<dbReference type="CDD" id="cd18825">
    <property type="entry name" value="GH43_CtGH43-like"/>
    <property type="match status" value="1"/>
</dbReference>
<name>A0A1M6F2V3_9BACT</name>
<proteinExistence type="inferred from homology"/>
<dbReference type="AlphaFoldDB" id="A0A1M6F2V3"/>
<dbReference type="Proteomes" id="UP000184050">
    <property type="component" value="Unassembled WGS sequence"/>
</dbReference>
<dbReference type="OrthoDB" id="273314at2"/>
<organism evidence="6 7">
    <name type="scientific">Tangfeifania diversioriginum</name>
    <dbReference type="NCBI Taxonomy" id="1168035"/>
    <lineage>
        <taxon>Bacteria</taxon>
        <taxon>Pseudomonadati</taxon>
        <taxon>Bacteroidota</taxon>
        <taxon>Bacteroidia</taxon>
        <taxon>Marinilabiliales</taxon>
        <taxon>Prolixibacteraceae</taxon>
        <taxon>Tangfeifania</taxon>
    </lineage>
</organism>
<dbReference type="InterPro" id="IPR023296">
    <property type="entry name" value="Glyco_hydro_beta-prop_sf"/>
</dbReference>
<evidence type="ECO:0000313" key="7">
    <source>
        <dbReference type="Proteomes" id="UP000184050"/>
    </source>
</evidence>
<dbReference type="PANTHER" id="PTHR22925">
    <property type="entry name" value="GLYCOSYL HYDROLASE 43 FAMILY MEMBER"/>
    <property type="match status" value="1"/>
</dbReference>
<dbReference type="GO" id="GO:0005975">
    <property type="term" value="P:carbohydrate metabolic process"/>
    <property type="evidence" value="ECO:0007669"/>
    <property type="project" value="InterPro"/>
</dbReference>
<feature type="chain" id="PRO_5011957563" evidence="5">
    <location>
        <begin position="23"/>
        <end position="374"/>
    </location>
</feature>
<evidence type="ECO:0000256" key="3">
    <source>
        <dbReference type="ARBA" id="ARBA00023295"/>
    </source>
</evidence>
<dbReference type="Pfam" id="PF04616">
    <property type="entry name" value="Glyco_hydro_43"/>
    <property type="match status" value="1"/>
</dbReference>
<comment type="similarity">
    <text evidence="1 4">Belongs to the glycosyl hydrolase 43 family.</text>
</comment>
<dbReference type="GO" id="GO:0004553">
    <property type="term" value="F:hydrolase activity, hydrolyzing O-glycosyl compounds"/>
    <property type="evidence" value="ECO:0007669"/>
    <property type="project" value="InterPro"/>
</dbReference>
<dbReference type="STRING" id="1168035.SAMN05444280_10813"/>
<evidence type="ECO:0000256" key="4">
    <source>
        <dbReference type="RuleBase" id="RU361187"/>
    </source>
</evidence>
<sequence>MKTPSFLAAAFLLLFFSFKNQAQTIKPGKIWPDNNGVHINAHGGGMLIHNGKYYWFGEHKTEGRRGNAAWVGVHCYSSENLTDWKDEGIALEVSDDPESPIVEGCVLERPKVIYNEKTGKFVLWFHLELKGQGYTAAKTGVAVADNVTGPYTFLEALNPNAGHWPANYPGELKNKTFSDDLESWSEEWLQAVKDGLFVHRDFEKGQMSRDMTLYIDNDGTAYHIHAAEENLTLHISELNEDYTGFTGKYIRVLPTGHNEAPSIFKRNGKYYMITSGCTGWDPNAARLLVSDAVMGEWQYVENPCVGEDADITFDSQSTYVFPVQGEEDAFIFMADRWRPQNAIDGRYVWLPVQFKENGMPYLEWMDEWSLGFFE</sequence>
<evidence type="ECO:0000256" key="2">
    <source>
        <dbReference type="ARBA" id="ARBA00022801"/>
    </source>
</evidence>
<evidence type="ECO:0000256" key="1">
    <source>
        <dbReference type="ARBA" id="ARBA00009865"/>
    </source>
</evidence>
<protein>
    <submittedName>
        <fullName evidence="6">Glycosyl hydrolases family 43</fullName>
    </submittedName>
</protein>
<reference evidence="6 7" key="1">
    <citation type="submission" date="2016-11" db="EMBL/GenBank/DDBJ databases">
        <authorList>
            <person name="Jaros S."/>
            <person name="Januszkiewicz K."/>
            <person name="Wedrychowicz H."/>
        </authorList>
    </citation>
    <scope>NUCLEOTIDE SEQUENCE [LARGE SCALE GENOMIC DNA]</scope>
    <source>
        <strain evidence="6 7">DSM 27063</strain>
    </source>
</reference>
<evidence type="ECO:0000313" key="6">
    <source>
        <dbReference type="EMBL" id="SHI91995.1"/>
    </source>
</evidence>
<accession>A0A1M6F2V3</accession>